<keyword evidence="2" id="KW-0378">Hydrolase</keyword>
<organism evidence="4 5">
    <name type="scientific">Uliginosibacterium flavum</name>
    <dbReference type="NCBI Taxonomy" id="1396831"/>
    <lineage>
        <taxon>Bacteria</taxon>
        <taxon>Pseudomonadati</taxon>
        <taxon>Pseudomonadota</taxon>
        <taxon>Betaproteobacteria</taxon>
        <taxon>Rhodocyclales</taxon>
        <taxon>Zoogloeaceae</taxon>
        <taxon>Uliginosibacterium</taxon>
    </lineage>
</organism>
<keyword evidence="1" id="KW-0479">Metal-binding</keyword>
<dbReference type="SMART" id="SM00910">
    <property type="entry name" value="HIRAN"/>
    <property type="match status" value="1"/>
</dbReference>
<keyword evidence="5" id="KW-1185">Reference proteome</keyword>
<dbReference type="Proteomes" id="UP001549691">
    <property type="component" value="Unassembled WGS sequence"/>
</dbReference>
<comment type="caution">
    <text evidence="4">The sequence shown here is derived from an EMBL/GenBank/DDBJ whole genome shotgun (WGS) entry which is preliminary data.</text>
</comment>
<reference evidence="4 5" key="1">
    <citation type="submission" date="2024-07" db="EMBL/GenBank/DDBJ databases">
        <title>Uliginosibacterium flavum JJ3220;KACC:17644.</title>
        <authorList>
            <person name="Kim M.K."/>
        </authorList>
    </citation>
    <scope>NUCLEOTIDE SEQUENCE [LARGE SCALE GENOMIC DNA]</scope>
    <source>
        <strain evidence="4 5">KACC:17644</strain>
    </source>
</reference>
<dbReference type="Pfam" id="PF08797">
    <property type="entry name" value="HIRAN"/>
    <property type="match status" value="1"/>
</dbReference>
<protein>
    <submittedName>
        <fullName evidence="4">HIRAN domain-containing protein</fullName>
    </submittedName>
</protein>
<evidence type="ECO:0000313" key="5">
    <source>
        <dbReference type="Proteomes" id="UP001549691"/>
    </source>
</evidence>
<evidence type="ECO:0000259" key="3">
    <source>
        <dbReference type="SMART" id="SM00910"/>
    </source>
</evidence>
<evidence type="ECO:0000256" key="2">
    <source>
        <dbReference type="ARBA" id="ARBA00022801"/>
    </source>
</evidence>
<dbReference type="InterPro" id="IPR014905">
    <property type="entry name" value="HIRAN"/>
</dbReference>
<sequence>MARQWLIFSLLLFATQAWADGPRLIIQRAPLAGFTYHAAGALWSQLREGDALTLVREAANPHDNLAVRVDWQGQALGYLARTDNGAVARALDRGTVLQARISRLREHANPRQRIEVEVSAQLTQTPRP</sequence>
<proteinExistence type="predicted"/>
<evidence type="ECO:0000313" key="4">
    <source>
        <dbReference type="EMBL" id="MET7015722.1"/>
    </source>
</evidence>
<accession>A0ABV2TP67</accession>
<evidence type="ECO:0000256" key="1">
    <source>
        <dbReference type="ARBA" id="ARBA00022723"/>
    </source>
</evidence>
<dbReference type="EMBL" id="JBEWZI010000021">
    <property type="protein sequence ID" value="MET7015722.1"/>
    <property type="molecule type" value="Genomic_DNA"/>
</dbReference>
<dbReference type="RefSeq" id="WP_354602179.1">
    <property type="nucleotide sequence ID" value="NZ_JBEWZI010000021.1"/>
</dbReference>
<feature type="domain" description="HIRAN" evidence="3">
    <location>
        <begin position="26"/>
        <end position="122"/>
    </location>
</feature>
<name>A0ABV2TP67_9RHOO</name>
<gene>
    <name evidence="4" type="ORF">ABXR19_16140</name>
</gene>
<dbReference type="Gene3D" id="3.30.70.2330">
    <property type="match status" value="1"/>
</dbReference>